<dbReference type="EMBL" id="QETA01000001">
    <property type="protein sequence ID" value="PWF24930.1"/>
    <property type="molecule type" value="Genomic_DNA"/>
</dbReference>
<dbReference type="AlphaFoldDB" id="A0A2V1K2W9"/>
<proteinExistence type="predicted"/>
<feature type="transmembrane region" description="Helical" evidence="1">
    <location>
        <begin position="151"/>
        <end position="169"/>
    </location>
</feature>
<keyword evidence="1" id="KW-1133">Transmembrane helix</keyword>
<accession>A0A2V1K2W9</accession>
<dbReference type="Proteomes" id="UP000245212">
    <property type="component" value="Unassembled WGS sequence"/>
</dbReference>
<evidence type="ECO:0008006" key="4">
    <source>
        <dbReference type="Google" id="ProtNLM"/>
    </source>
</evidence>
<sequence>MFYLVLSITLSVAVSVLLKLARTWRIDMPIVIALNYVTAITWSLLTLQPEWLPYTLLAENGIILASLGLLLPGIFLAMAACVRHAGIARSDAAQRISLALPLIAAFTLFGQPASGQALAGIGLALLALYLLSGRVPQHHAPTGTQPSPRTAGLLLFTVWLGYGLIDILFKQMSRTGAAFSSILLACFMLAGIVMALYLLCRRLWTVRRHVSAATRGPHHWQRHVLAGLLLGSLNFGNIFFYIRAHQTFRDHPALVFSAMNIGVVALGVLIGAGIFKERLERRHLSGLALTLPAILLLLPR</sequence>
<protein>
    <recommendedName>
        <fullName evidence="4">EamA domain-containing protein</fullName>
    </recommendedName>
</protein>
<dbReference type="InterPro" id="IPR037185">
    <property type="entry name" value="EmrE-like"/>
</dbReference>
<keyword evidence="1" id="KW-0472">Membrane</keyword>
<reference evidence="3" key="1">
    <citation type="submission" date="2018-05" db="EMBL/GenBank/DDBJ databases">
        <authorList>
            <person name="Li Y."/>
        </authorList>
    </citation>
    <scope>NUCLEOTIDE SEQUENCE [LARGE SCALE GENOMIC DNA]</scope>
    <source>
        <strain evidence="3">3d-2-2</strain>
    </source>
</reference>
<evidence type="ECO:0000313" key="2">
    <source>
        <dbReference type="EMBL" id="PWF24930.1"/>
    </source>
</evidence>
<name>A0A2V1K2W9_9BURK</name>
<comment type="caution">
    <text evidence="2">The sequence shown here is derived from an EMBL/GenBank/DDBJ whole genome shotgun (WGS) entry which is preliminary data.</text>
</comment>
<gene>
    <name evidence="2" type="ORF">DD235_01765</name>
</gene>
<feature type="transmembrane region" description="Helical" evidence="1">
    <location>
        <begin position="62"/>
        <end position="86"/>
    </location>
</feature>
<keyword evidence="3" id="KW-1185">Reference proteome</keyword>
<keyword evidence="1" id="KW-0812">Transmembrane</keyword>
<dbReference type="SUPFAM" id="SSF103481">
    <property type="entry name" value="Multidrug resistance efflux transporter EmrE"/>
    <property type="match status" value="1"/>
</dbReference>
<feature type="transmembrane region" description="Helical" evidence="1">
    <location>
        <begin position="98"/>
        <end position="131"/>
    </location>
</feature>
<evidence type="ECO:0000313" key="3">
    <source>
        <dbReference type="Proteomes" id="UP000245212"/>
    </source>
</evidence>
<feature type="transmembrane region" description="Helical" evidence="1">
    <location>
        <begin position="181"/>
        <end position="204"/>
    </location>
</feature>
<dbReference type="RefSeq" id="WP_109060333.1">
    <property type="nucleotide sequence ID" value="NZ_QETA01000001.1"/>
</dbReference>
<organism evidence="2 3">
    <name type="scientific">Corticimicrobacter populi</name>
    <dbReference type="NCBI Taxonomy" id="2175229"/>
    <lineage>
        <taxon>Bacteria</taxon>
        <taxon>Pseudomonadati</taxon>
        <taxon>Pseudomonadota</taxon>
        <taxon>Betaproteobacteria</taxon>
        <taxon>Burkholderiales</taxon>
        <taxon>Alcaligenaceae</taxon>
        <taxon>Corticimicrobacter</taxon>
    </lineage>
</organism>
<feature type="transmembrane region" description="Helical" evidence="1">
    <location>
        <begin position="224"/>
        <end position="242"/>
    </location>
</feature>
<feature type="transmembrane region" description="Helical" evidence="1">
    <location>
        <begin position="254"/>
        <end position="275"/>
    </location>
</feature>
<evidence type="ECO:0000256" key="1">
    <source>
        <dbReference type="SAM" id="Phobius"/>
    </source>
</evidence>